<accession>A0A8J2UG47</accession>
<dbReference type="AlphaFoldDB" id="A0A8J2UG47"/>
<feature type="transmembrane region" description="Helical" evidence="1">
    <location>
        <begin position="58"/>
        <end position="80"/>
    </location>
</feature>
<proteinExistence type="predicted"/>
<keyword evidence="1" id="KW-0472">Membrane</keyword>
<gene>
    <name evidence="2" type="ORF">GCM10011511_38190</name>
</gene>
<protein>
    <submittedName>
        <fullName evidence="2">Uncharacterized protein</fullName>
    </submittedName>
</protein>
<dbReference type="Proteomes" id="UP000607559">
    <property type="component" value="Unassembled WGS sequence"/>
</dbReference>
<reference evidence="2" key="2">
    <citation type="submission" date="2020-09" db="EMBL/GenBank/DDBJ databases">
        <authorList>
            <person name="Sun Q."/>
            <person name="Zhou Y."/>
        </authorList>
    </citation>
    <scope>NUCLEOTIDE SEQUENCE</scope>
    <source>
        <strain evidence="2">CGMCC 1.15448</strain>
    </source>
</reference>
<keyword evidence="1" id="KW-1133">Transmembrane helix</keyword>
<comment type="caution">
    <text evidence="2">The sequence shown here is derived from an EMBL/GenBank/DDBJ whole genome shotgun (WGS) entry which is preliminary data.</text>
</comment>
<reference evidence="2" key="1">
    <citation type="journal article" date="2014" name="Int. J. Syst. Evol. Microbiol.">
        <title>Complete genome sequence of Corynebacterium casei LMG S-19264T (=DSM 44701T), isolated from a smear-ripened cheese.</title>
        <authorList>
            <consortium name="US DOE Joint Genome Institute (JGI-PGF)"/>
            <person name="Walter F."/>
            <person name="Albersmeier A."/>
            <person name="Kalinowski J."/>
            <person name="Ruckert C."/>
        </authorList>
    </citation>
    <scope>NUCLEOTIDE SEQUENCE</scope>
    <source>
        <strain evidence="2">CGMCC 1.15448</strain>
    </source>
</reference>
<organism evidence="2 3">
    <name type="scientific">Puia dinghuensis</name>
    <dbReference type="NCBI Taxonomy" id="1792502"/>
    <lineage>
        <taxon>Bacteria</taxon>
        <taxon>Pseudomonadati</taxon>
        <taxon>Bacteroidota</taxon>
        <taxon>Chitinophagia</taxon>
        <taxon>Chitinophagales</taxon>
        <taxon>Chitinophagaceae</taxon>
        <taxon>Puia</taxon>
    </lineage>
</organism>
<dbReference type="EMBL" id="BMJC01000004">
    <property type="protein sequence ID" value="GGB10970.1"/>
    <property type="molecule type" value="Genomic_DNA"/>
</dbReference>
<feature type="transmembrane region" description="Helical" evidence="1">
    <location>
        <begin position="92"/>
        <end position="110"/>
    </location>
</feature>
<evidence type="ECO:0000256" key="1">
    <source>
        <dbReference type="SAM" id="Phobius"/>
    </source>
</evidence>
<evidence type="ECO:0000313" key="2">
    <source>
        <dbReference type="EMBL" id="GGB10970.1"/>
    </source>
</evidence>
<name>A0A8J2UG47_9BACT</name>
<sequence length="131" mass="14456">MRSYTVGDHITFETVYGQWFDGNIDDLHRDTVYMNGQAFSYKEIGAIKRERTKWNNKVNGVLLTTAGVGLFAIGAINGGIRGDAAKQWYTTSGYIVGGALIAGGVALIVTSKKYYPLGGRYKLQYLQIGRH</sequence>
<evidence type="ECO:0000313" key="3">
    <source>
        <dbReference type="Proteomes" id="UP000607559"/>
    </source>
</evidence>
<keyword evidence="1" id="KW-0812">Transmembrane</keyword>
<keyword evidence="3" id="KW-1185">Reference proteome</keyword>